<name>X8DGS9_9MYCO</name>
<evidence type="ECO:0000313" key="1">
    <source>
        <dbReference type="EMBL" id="EUA67822.1"/>
    </source>
</evidence>
<sequence length="95" mass="10447">MDKQPALNADEVLMIVSHFDRLDAADAEAALRAAAELAGCRVGVQWSDATEPTVWLEREGPARATDELLLHRLRHLLNRAAPPRGLPHYVSTTLP</sequence>
<dbReference type="EMBL" id="JAOJ01000003">
    <property type="protein sequence ID" value="EUA67822.1"/>
    <property type="molecule type" value="Genomic_DNA"/>
</dbReference>
<proteinExistence type="predicted"/>
<comment type="caution">
    <text evidence="1">The sequence shown here is derived from an EMBL/GenBank/DDBJ whole genome shotgun (WGS) entry which is preliminary data.</text>
</comment>
<dbReference type="Proteomes" id="UP000023351">
    <property type="component" value="Unassembled WGS sequence"/>
</dbReference>
<evidence type="ECO:0000313" key="2">
    <source>
        <dbReference type="Proteomes" id="UP000023351"/>
    </source>
</evidence>
<reference evidence="1 2" key="1">
    <citation type="submission" date="2013-12" db="EMBL/GenBank/DDBJ databases">
        <authorList>
            <person name="Zelazny A."/>
            <person name="Olivier K."/>
            <person name="Holland S."/>
            <person name="Lenaerts A."/>
            <person name="Ordway D."/>
            <person name="DeGroote M.A."/>
            <person name="Parker T."/>
            <person name="Sizemore C."/>
            <person name="Tallon L.J."/>
            <person name="Sadzewicz L.K."/>
            <person name="Sengamalay N."/>
            <person name="Fraser C.M."/>
            <person name="Hine E."/>
            <person name="Shefchek K.A."/>
            <person name="Das S.P."/>
            <person name="Tettelin H."/>
        </authorList>
    </citation>
    <scope>NUCLEOTIDE SEQUENCE [LARGE SCALE GENOMIC DNA]</scope>
    <source>
        <strain evidence="1 2">1513</strain>
    </source>
</reference>
<gene>
    <name evidence="1" type="ORF">I540_4286</name>
</gene>
<dbReference type="AlphaFoldDB" id="X8DGS9"/>
<dbReference type="PATRIC" id="fig|1299321.3.peg.4125"/>
<organism evidence="1 2">
    <name type="scientific">Mycobacteroides abscessus subsp. bolletii 1513</name>
    <dbReference type="NCBI Taxonomy" id="1299321"/>
    <lineage>
        <taxon>Bacteria</taxon>
        <taxon>Bacillati</taxon>
        <taxon>Actinomycetota</taxon>
        <taxon>Actinomycetes</taxon>
        <taxon>Mycobacteriales</taxon>
        <taxon>Mycobacteriaceae</taxon>
        <taxon>Mycobacteroides</taxon>
        <taxon>Mycobacteroides abscessus</taxon>
    </lineage>
</organism>
<protein>
    <submittedName>
        <fullName evidence="1">Uncharacterized protein</fullName>
    </submittedName>
</protein>
<accession>X8DGS9</accession>